<feature type="signal peptide" evidence="1">
    <location>
        <begin position="1"/>
        <end position="20"/>
    </location>
</feature>
<sequence>MNKNIVLGIALFGVAMTASASDNPCGQLNISIYNKSGHACQLENYDLKGGQFLYGQVPQTIKNNEVASKFTISQDDKTAPRIVLKYICENKNFIIESSQPWCSIFGGAGAVSGIVQHSDNVQVSYTTIDGSYLHSTAGQIDWHIGG</sequence>
<organism evidence="2 3">
    <name type="scientific">Legionella pneumophila</name>
    <dbReference type="NCBI Taxonomy" id="446"/>
    <lineage>
        <taxon>Bacteria</taxon>
        <taxon>Pseudomonadati</taxon>
        <taxon>Pseudomonadota</taxon>
        <taxon>Gammaproteobacteria</taxon>
        <taxon>Legionellales</taxon>
        <taxon>Legionellaceae</taxon>
        <taxon>Legionella</taxon>
    </lineage>
</organism>
<evidence type="ECO:0000313" key="2">
    <source>
        <dbReference type="EMBL" id="STX80085.1"/>
    </source>
</evidence>
<feature type="chain" id="PRO_5016929795" evidence="1">
    <location>
        <begin position="21"/>
        <end position="146"/>
    </location>
</feature>
<dbReference type="AlphaFoldDB" id="A0A378K8Y0"/>
<keyword evidence="1" id="KW-0732">Signal</keyword>
<gene>
    <name evidence="2" type="ORF">NCTC12000_02093</name>
</gene>
<evidence type="ECO:0000256" key="1">
    <source>
        <dbReference type="SAM" id="SignalP"/>
    </source>
</evidence>
<dbReference type="Proteomes" id="UP000254631">
    <property type="component" value="Unassembled WGS sequence"/>
</dbReference>
<protein>
    <submittedName>
        <fullName evidence="2">Uncharacterized protein</fullName>
    </submittedName>
</protein>
<accession>A0A378K8Y0</accession>
<evidence type="ECO:0000313" key="3">
    <source>
        <dbReference type="Proteomes" id="UP000254631"/>
    </source>
</evidence>
<proteinExistence type="predicted"/>
<name>A0A378K8Y0_LEGPN</name>
<dbReference type="EMBL" id="UGOL01000001">
    <property type="protein sequence ID" value="STX80085.1"/>
    <property type="molecule type" value="Genomic_DNA"/>
</dbReference>
<reference evidence="2 3" key="1">
    <citation type="submission" date="2018-06" db="EMBL/GenBank/DDBJ databases">
        <authorList>
            <consortium name="Pathogen Informatics"/>
            <person name="Doyle S."/>
        </authorList>
    </citation>
    <scope>NUCLEOTIDE SEQUENCE [LARGE SCALE GENOMIC DNA]</scope>
    <source>
        <strain evidence="2 3">NCTC12000</strain>
    </source>
</reference>
<dbReference type="RefSeq" id="WP_027219755.1">
    <property type="nucleotide sequence ID" value="NZ_BAZA01000238.1"/>
</dbReference>